<dbReference type="AlphaFoldDB" id="A0A9N9FUA0"/>
<keyword evidence="3" id="KW-1185">Reference proteome</keyword>
<name>A0A9N9FUA0_9GLOM</name>
<evidence type="ECO:0000313" key="2">
    <source>
        <dbReference type="EMBL" id="CAG8556761.1"/>
    </source>
</evidence>
<reference evidence="2" key="1">
    <citation type="submission" date="2021-06" db="EMBL/GenBank/DDBJ databases">
        <authorList>
            <person name="Kallberg Y."/>
            <person name="Tangrot J."/>
            <person name="Rosling A."/>
        </authorList>
    </citation>
    <scope>NUCLEOTIDE SEQUENCE</scope>
    <source>
        <strain evidence="2">BR232B</strain>
    </source>
</reference>
<organism evidence="2 3">
    <name type="scientific">Paraglomus brasilianum</name>
    <dbReference type="NCBI Taxonomy" id="144538"/>
    <lineage>
        <taxon>Eukaryota</taxon>
        <taxon>Fungi</taxon>
        <taxon>Fungi incertae sedis</taxon>
        <taxon>Mucoromycota</taxon>
        <taxon>Glomeromycotina</taxon>
        <taxon>Glomeromycetes</taxon>
        <taxon>Paraglomerales</taxon>
        <taxon>Paraglomeraceae</taxon>
        <taxon>Paraglomus</taxon>
    </lineage>
</organism>
<evidence type="ECO:0000256" key="1">
    <source>
        <dbReference type="SAM" id="MobiDB-lite"/>
    </source>
</evidence>
<dbReference type="EMBL" id="CAJVPI010000622">
    <property type="protein sequence ID" value="CAG8556761.1"/>
    <property type="molecule type" value="Genomic_DNA"/>
</dbReference>
<protein>
    <submittedName>
        <fullName evidence="2">11376_t:CDS:1</fullName>
    </submittedName>
</protein>
<proteinExistence type="predicted"/>
<feature type="region of interest" description="Disordered" evidence="1">
    <location>
        <begin position="86"/>
        <end position="120"/>
    </location>
</feature>
<gene>
    <name evidence="2" type="ORF">PBRASI_LOCUS5378</name>
</gene>
<evidence type="ECO:0000313" key="3">
    <source>
        <dbReference type="Proteomes" id="UP000789739"/>
    </source>
</evidence>
<dbReference type="Proteomes" id="UP000789739">
    <property type="component" value="Unassembled WGS sequence"/>
</dbReference>
<comment type="caution">
    <text evidence="2">The sequence shown here is derived from an EMBL/GenBank/DDBJ whole genome shotgun (WGS) entry which is preliminary data.</text>
</comment>
<sequence length="146" mass="15592">MLWNLTDPTNDPTRFSIFLTNSNVSDLKQYALINNAISANKNVSLDVPDFVTRGVIPGYHLICTNIFDINDIYAVSEAFEIRPSGSVKSVYTPPPPPPSPTNNSTNTTSGTDAGSGNNKPSGSEAVGVKICSKVLFVLAVVVVVMM</sequence>
<dbReference type="OrthoDB" id="5420143at2759"/>
<feature type="compositionally biased region" description="Polar residues" evidence="1">
    <location>
        <begin position="110"/>
        <end position="120"/>
    </location>
</feature>
<accession>A0A9N9FUA0</accession>